<dbReference type="HOGENOM" id="CLU_2433681_0_0_2"/>
<keyword evidence="1" id="KW-1133">Transmembrane helix</keyword>
<evidence type="ECO:0000313" key="2">
    <source>
        <dbReference type="EMBL" id="AEA46869.1"/>
    </source>
</evidence>
<dbReference type="GeneID" id="10393958"/>
<protein>
    <submittedName>
        <fullName evidence="2">Uncharacterized protein</fullName>
    </submittedName>
</protein>
<name>F2KS28_ARCVS</name>
<feature type="transmembrane region" description="Helical" evidence="1">
    <location>
        <begin position="30"/>
        <end position="55"/>
    </location>
</feature>
<organism evidence="2 3">
    <name type="scientific">Archaeoglobus veneficus (strain DSM 11195 / SNP6)</name>
    <dbReference type="NCBI Taxonomy" id="693661"/>
    <lineage>
        <taxon>Archaea</taxon>
        <taxon>Methanobacteriati</taxon>
        <taxon>Methanobacteriota</taxon>
        <taxon>Archaeoglobi</taxon>
        <taxon>Archaeoglobales</taxon>
        <taxon>Archaeoglobaceae</taxon>
        <taxon>Archaeoglobus</taxon>
    </lineage>
</organism>
<dbReference type="eggNOG" id="arCOG10222">
    <property type="taxonomic scope" value="Archaea"/>
</dbReference>
<keyword evidence="3" id="KW-1185">Reference proteome</keyword>
<keyword evidence="1" id="KW-0472">Membrane</keyword>
<keyword evidence="1" id="KW-0812">Transmembrane</keyword>
<sequence length="93" mass="10866">MKIRITIDEFEDWLRERGYDKRLGEENLRIYLNIGLAGLFFANSALLMSCIYTNLGLPSERVVDRVRFELGRKVKRIEAGWDYVEIEIAPGEI</sequence>
<reference evidence="2 3" key="1">
    <citation type="submission" date="2011-03" db="EMBL/GenBank/DDBJ databases">
        <title>The complete genome of Archaeoglobus veneficus SNP6.</title>
        <authorList>
            <consortium name="US DOE Joint Genome Institute (JGI-PGF)"/>
            <person name="Lucas S."/>
            <person name="Copeland A."/>
            <person name="Lapidus A."/>
            <person name="Bruce D."/>
            <person name="Goodwin L."/>
            <person name="Pitluck S."/>
            <person name="Kyrpides N."/>
            <person name="Mavromatis K."/>
            <person name="Pagani I."/>
            <person name="Ivanova N."/>
            <person name="Mikhailova N."/>
            <person name="Lu M."/>
            <person name="Detter J.C."/>
            <person name="Tapia R."/>
            <person name="Han C."/>
            <person name="Land M."/>
            <person name="Hauser L."/>
            <person name="Markowitz V."/>
            <person name="Cheng J.-F."/>
            <person name="Hugenholtz P."/>
            <person name="Woyke T."/>
            <person name="Wu D."/>
            <person name="Spring S."/>
            <person name="Brambilla E."/>
            <person name="Klenk H.-P."/>
            <person name="Eisen J.A."/>
        </authorList>
    </citation>
    <scope>NUCLEOTIDE SEQUENCE [LARGE SCALE GENOMIC DNA]</scope>
    <source>
        <strain>SNP6</strain>
    </source>
</reference>
<dbReference type="KEGG" id="ave:Arcve_0855"/>
<dbReference type="RefSeq" id="WP_013683541.1">
    <property type="nucleotide sequence ID" value="NC_015320.1"/>
</dbReference>
<dbReference type="Proteomes" id="UP000008136">
    <property type="component" value="Chromosome"/>
</dbReference>
<dbReference type="AlphaFoldDB" id="F2KS28"/>
<dbReference type="STRING" id="693661.Arcve_0855"/>
<dbReference type="EMBL" id="CP002588">
    <property type="protein sequence ID" value="AEA46869.1"/>
    <property type="molecule type" value="Genomic_DNA"/>
</dbReference>
<evidence type="ECO:0000313" key="3">
    <source>
        <dbReference type="Proteomes" id="UP000008136"/>
    </source>
</evidence>
<gene>
    <name evidence="2" type="ordered locus">Arcve_0855</name>
</gene>
<evidence type="ECO:0000256" key="1">
    <source>
        <dbReference type="SAM" id="Phobius"/>
    </source>
</evidence>
<accession>F2KS28</accession>
<dbReference type="OrthoDB" id="50082at2157"/>
<proteinExistence type="predicted"/>